<evidence type="ECO:0000313" key="7">
    <source>
        <dbReference type="EMBL" id="ARF66897.1"/>
    </source>
</evidence>
<dbReference type="PANTHER" id="PTHR39178">
    <property type="entry name" value="HYPOTHETICAL RIBOSOME-ASSOCIATED PROTEIN"/>
    <property type="match status" value="1"/>
</dbReference>
<reference evidence="7 8" key="1">
    <citation type="submission" date="2017-03" db="EMBL/GenBank/DDBJ databases">
        <title>Paenibacillus larvae genome sequencing.</title>
        <authorList>
            <person name="Dingman D.W."/>
        </authorList>
    </citation>
    <scope>NUCLEOTIDE SEQUENCE [LARGE SCALE GENOMIC DNA]</scope>
    <source>
        <strain evidence="7 8">SAG 10367</strain>
    </source>
</reference>
<proteinExistence type="inferred from homology"/>
<keyword evidence="1" id="KW-0690">Ribosome biogenesis</keyword>
<protein>
    <recommendedName>
        <fullName evidence="6">Ribosomal processing cysteine protease Prp</fullName>
    </recommendedName>
</protein>
<dbReference type="Proteomes" id="UP000192727">
    <property type="component" value="Chromosome"/>
</dbReference>
<dbReference type="InterPro" id="IPR036764">
    <property type="entry name" value="Peptidase_Prp_sf"/>
</dbReference>
<evidence type="ECO:0000256" key="6">
    <source>
        <dbReference type="ARBA" id="ARBA00044538"/>
    </source>
</evidence>
<evidence type="ECO:0000256" key="2">
    <source>
        <dbReference type="ARBA" id="ARBA00022670"/>
    </source>
</evidence>
<dbReference type="CDD" id="cd16332">
    <property type="entry name" value="Prp-like"/>
    <property type="match status" value="1"/>
</dbReference>
<dbReference type="Pfam" id="PF04327">
    <property type="entry name" value="Peptidase_Prp"/>
    <property type="match status" value="1"/>
</dbReference>
<evidence type="ECO:0000256" key="3">
    <source>
        <dbReference type="ARBA" id="ARBA00022801"/>
    </source>
</evidence>
<dbReference type="GeneID" id="64218517"/>
<sequence>MVQQYTETKVRLEDRQPFRATFYFTANNTIYGFEAKGEAFDYYGCSIVATAISVLILNAVNSLQEFTEDAAQIEREDGYIKCTLPNLQKDKGSREAAVILQSLNYGLNTLQYAYGSKFIQIKFIFDKKRRWTDLLSFFHKN</sequence>
<dbReference type="EMBL" id="CP020557">
    <property type="protein sequence ID" value="ARF66897.1"/>
    <property type="molecule type" value="Genomic_DNA"/>
</dbReference>
<dbReference type="PANTHER" id="PTHR39178:SF1">
    <property type="entry name" value="RIBOSOMAL-PROCESSING CYSTEINE PROTEASE PRP"/>
    <property type="match status" value="1"/>
</dbReference>
<dbReference type="Gene3D" id="3.30.70.1490">
    <property type="entry name" value="Cysteine protease Prp"/>
    <property type="match status" value="1"/>
</dbReference>
<organism evidence="7 8">
    <name type="scientific">Paenibacillus larvae subsp. pulvifaciens</name>
    <dbReference type="NCBI Taxonomy" id="1477"/>
    <lineage>
        <taxon>Bacteria</taxon>
        <taxon>Bacillati</taxon>
        <taxon>Bacillota</taxon>
        <taxon>Bacilli</taxon>
        <taxon>Bacillales</taxon>
        <taxon>Paenibacillaceae</taxon>
        <taxon>Paenibacillus</taxon>
    </lineage>
</organism>
<dbReference type="GO" id="GO:0042254">
    <property type="term" value="P:ribosome biogenesis"/>
    <property type="evidence" value="ECO:0007669"/>
    <property type="project" value="UniProtKB-KW"/>
</dbReference>
<evidence type="ECO:0000256" key="5">
    <source>
        <dbReference type="ARBA" id="ARBA00044503"/>
    </source>
</evidence>
<name>A0A1U9YRH4_9BACL</name>
<dbReference type="GO" id="GO:0008234">
    <property type="term" value="F:cysteine-type peptidase activity"/>
    <property type="evidence" value="ECO:0007669"/>
    <property type="project" value="UniProtKB-KW"/>
</dbReference>
<evidence type="ECO:0000256" key="1">
    <source>
        <dbReference type="ARBA" id="ARBA00022517"/>
    </source>
</evidence>
<accession>A0A1U9YRH4</accession>
<dbReference type="RefSeq" id="WP_023482953.1">
    <property type="nucleotide sequence ID" value="NZ_CP019794.1"/>
</dbReference>
<gene>
    <name evidence="7" type="ORF">B7C51_02380</name>
</gene>
<keyword evidence="4" id="KW-0788">Thiol protease</keyword>
<dbReference type="AlphaFoldDB" id="A0A1U9YRH4"/>
<evidence type="ECO:0000313" key="8">
    <source>
        <dbReference type="Proteomes" id="UP000192727"/>
    </source>
</evidence>
<dbReference type="SUPFAM" id="SSF118010">
    <property type="entry name" value="TM1457-like"/>
    <property type="match status" value="1"/>
</dbReference>
<dbReference type="GO" id="GO:0006508">
    <property type="term" value="P:proteolysis"/>
    <property type="evidence" value="ECO:0007669"/>
    <property type="project" value="UniProtKB-KW"/>
</dbReference>
<comment type="similarity">
    <text evidence="5">Belongs to the Prp family.</text>
</comment>
<keyword evidence="3" id="KW-0378">Hydrolase</keyword>
<evidence type="ECO:0000256" key="4">
    <source>
        <dbReference type="ARBA" id="ARBA00022807"/>
    </source>
</evidence>
<keyword evidence="2" id="KW-0645">Protease</keyword>
<dbReference type="InterPro" id="IPR007422">
    <property type="entry name" value="Peptidase_Prp"/>
</dbReference>